<dbReference type="SUPFAM" id="SSF57667">
    <property type="entry name" value="beta-beta-alpha zinc fingers"/>
    <property type="match status" value="1"/>
</dbReference>
<feature type="compositionally biased region" description="Low complexity" evidence="7">
    <location>
        <begin position="34"/>
        <end position="60"/>
    </location>
</feature>
<keyword evidence="2" id="KW-0479">Metal-binding</keyword>
<feature type="compositionally biased region" description="Polar residues" evidence="7">
    <location>
        <begin position="275"/>
        <end position="292"/>
    </location>
</feature>
<dbReference type="InterPro" id="IPR013087">
    <property type="entry name" value="Znf_C2H2_type"/>
</dbReference>
<feature type="region of interest" description="Disordered" evidence="7">
    <location>
        <begin position="353"/>
        <end position="385"/>
    </location>
</feature>
<feature type="compositionally biased region" description="Polar residues" evidence="7">
    <location>
        <begin position="356"/>
        <end position="374"/>
    </location>
</feature>
<evidence type="ECO:0000313" key="10">
    <source>
        <dbReference type="Proteomes" id="UP000191144"/>
    </source>
</evidence>
<gene>
    <name evidence="9" type="ORF">LAME_0H12486G</name>
</gene>
<dbReference type="FunFam" id="3.30.160.60:FF:000065">
    <property type="entry name" value="B-cell CLL/lymphoma 6, member B"/>
    <property type="match status" value="1"/>
</dbReference>
<dbReference type="InterPro" id="IPR052127">
    <property type="entry name" value="STE12_transcription_factor"/>
</dbReference>
<name>A0A1G4KGQ6_9SACH</name>
<feature type="compositionally biased region" description="Low complexity" evidence="7">
    <location>
        <begin position="190"/>
        <end position="204"/>
    </location>
</feature>
<evidence type="ECO:0000256" key="3">
    <source>
        <dbReference type="ARBA" id="ARBA00022771"/>
    </source>
</evidence>
<evidence type="ECO:0000313" key="9">
    <source>
        <dbReference type="EMBL" id="SCV03694.1"/>
    </source>
</evidence>
<organism evidence="9 10">
    <name type="scientific">Lachancea meyersii CBS 8951</name>
    <dbReference type="NCBI Taxonomy" id="1266667"/>
    <lineage>
        <taxon>Eukaryota</taxon>
        <taxon>Fungi</taxon>
        <taxon>Dikarya</taxon>
        <taxon>Ascomycota</taxon>
        <taxon>Saccharomycotina</taxon>
        <taxon>Saccharomycetes</taxon>
        <taxon>Saccharomycetales</taxon>
        <taxon>Saccharomycetaceae</taxon>
        <taxon>Lachancea</taxon>
    </lineage>
</organism>
<feature type="region of interest" description="Disordered" evidence="7">
    <location>
        <begin position="422"/>
        <end position="476"/>
    </location>
</feature>
<dbReference type="GO" id="GO:0003700">
    <property type="term" value="F:DNA-binding transcription factor activity"/>
    <property type="evidence" value="ECO:0007669"/>
    <property type="project" value="TreeGrafter"/>
</dbReference>
<dbReference type="PANTHER" id="PTHR47427">
    <property type="entry name" value="PROTEIN STE12"/>
    <property type="match status" value="1"/>
</dbReference>
<reference evidence="10" key="1">
    <citation type="submission" date="2016-03" db="EMBL/GenBank/DDBJ databases">
        <authorList>
            <person name="Devillers Hugo."/>
        </authorList>
    </citation>
    <scope>NUCLEOTIDE SEQUENCE [LARGE SCALE GENOMIC DNA]</scope>
</reference>
<dbReference type="Proteomes" id="UP000191144">
    <property type="component" value="Chromosome H"/>
</dbReference>
<dbReference type="GO" id="GO:0008270">
    <property type="term" value="F:zinc ion binding"/>
    <property type="evidence" value="ECO:0007669"/>
    <property type="project" value="UniProtKB-KW"/>
</dbReference>
<dbReference type="Pfam" id="PF00096">
    <property type="entry name" value="zf-C2H2"/>
    <property type="match status" value="2"/>
</dbReference>
<feature type="compositionally biased region" description="Polar residues" evidence="7">
    <location>
        <begin position="528"/>
        <end position="538"/>
    </location>
</feature>
<keyword evidence="10" id="KW-1185">Reference proteome</keyword>
<feature type="region of interest" description="Disordered" evidence="7">
    <location>
        <begin position="275"/>
        <end position="329"/>
    </location>
</feature>
<dbReference type="AlphaFoldDB" id="A0A1G4KGQ6"/>
<comment type="subcellular location">
    <subcellularLocation>
        <location evidence="1">Nucleus</location>
    </subcellularLocation>
</comment>
<evidence type="ECO:0000256" key="6">
    <source>
        <dbReference type="PROSITE-ProRule" id="PRU00042"/>
    </source>
</evidence>
<accession>A0A1G4KGQ6</accession>
<dbReference type="OrthoDB" id="654211at2759"/>
<feature type="compositionally biased region" description="Polar residues" evidence="7">
    <location>
        <begin position="435"/>
        <end position="445"/>
    </location>
</feature>
<dbReference type="GO" id="GO:1990526">
    <property type="term" value="C:Ste12p-Dig1p-Dig2p complex"/>
    <property type="evidence" value="ECO:0007669"/>
    <property type="project" value="TreeGrafter"/>
</dbReference>
<sequence>MTQQDLHDRLGRYSNNSLDIRSGHRLGLHDTVESSSNTSISSDCLKNSSSNAVGGSNSSVLELDGTASGEAPVSVPNSFVKPTHTHKQASPTAVTDLLAMLDDHAALHSVLQLTDSSEARLPTDTQLLAQTSNSNSNSVSNSSGLSPQGIIQDSTLLAPEEDPLETLSRSLDKNGAFNLKSYESPYTRNTPLSPSTHSHSQPQPCINPNLLSNANSQYVDSGYSLDRNSPPDNYPDDDSASLFDEFSFQRRMSELASSRHVSRPELQHRNSISYNTDAWNLPSSTSTTMPSQKSHRSFGGILPSSTTTVRPASTEKRSESLRPGSLSTSPFKIDNELTKLLDDYNLNYSAAKPTKTRTGSLNSMSNARRPSVSESQHRVQKQRASMSLVDGNNLDLIAKLYGDIKAPRPKLTSLSWENAIMSDDEDDESGDRDTQAASDNSMTRNTDGEIQLRSANDENNEMREEALDEEDDDVTRVQSAHLDLSADFLSHNLKPTLTSHDAKFVHPNLLMNNQSPLLDISGLSTKSNTSGLSNSFHQPTTTSPPSSSYPGQNAIHYNNNQNSGKPRKRQSFSKVTRNSKSSSPFDEDEKPFKCQECTKAFRRSEHLKRHIRSVHSTERPFHCSYCDKKFSRSDNLSQHLKTHKKHGDF</sequence>
<feature type="compositionally biased region" description="Basic and acidic residues" evidence="7">
    <location>
        <begin position="1"/>
        <end position="11"/>
    </location>
</feature>
<feature type="region of interest" description="Disordered" evidence="7">
    <location>
        <begin position="528"/>
        <end position="590"/>
    </location>
</feature>
<evidence type="ECO:0000256" key="1">
    <source>
        <dbReference type="ARBA" id="ARBA00004123"/>
    </source>
</evidence>
<feature type="domain" description="C2H2-type" evidence="8">
    <location>
        <begin position="621"/>
        <end position="648"/>
    </location>
</feature>
<evidence type="ECO:0000256" key="2">
    <source>
        <dbReference type="ARBA" id="ARBA00022723"/>
    </source>
</evidence>
<keyword evidence="5" id="KW-0539">Nucleus</keyword>
<dbReference type="GO" id="GO:0005634">
    <property type="term" value="C:nucleus"/>
    <property type="evidence" value="ECO:0007669"/>
    <property type="project" value="UniProtKB-SubCell"/>
</dbReference>
<dbReference type="PROSITE" id="PS50157">
    <property type="entry name" value="ZINC_FINGER_C2H2_2"/>
    <property type="match status" value="2"/>
</dbReference>
<evidence type="ECO:0000256" key="5">
    <source>
        <dbReference type="ARBA" id="ARBA00023242"/>
    </source>
</evidence>
<proteinExistence type="predicted"/>
<feature type="region of interest" description="Disordered" evidence="7">
    <location>
        <begin position="1"/>
        <end position="87"/>
    </location>
</feature>
<feature type="domain" description="C2H2-type" evidence="8">
    <location>
        <begin position="592"/>
        <end position="620"/>
    </location>
</feature>
<evidence type="ECO:0000256" key="4">
    <source>
        <dbReference type="ARBA" id="ARBA00022833"/>
    </source>
</evidence>
<feature type="compositionally biased region" description="Polar residues" evidence="7">
    <location>
        <begin position="572"/>
        <end position="584"/>
    </location>
</feature>
<feature type="compositionally biased region" description="Polar residues" evidence="7">
    <location>
        <begin position="209"/>
        <end position="219"/>
    </location>
</feature>
<dbReference type="SMART" id="SM00355">
    <property type="entry name" value="ZnF_C2H2"/>
    <property type="match status" value="2"/>
</dbReference>
<dbReference type="PROSITE" id="PS00028">
    <property type="entry name" value="ZINC_FINGER_C2H2_1"/>
    <property type="match status" value="2"/>
</dbReference>
<evidence type="ECO:0000259" key="8">
    <source>
        <dbReference type="PROSITE" id="PS50157"/>
    </source>
</evidence>
<dbReference type="PANTHER" id="PTHR47427:SF2">
    <property type="entry name" value="C2H2-TYPE DOMAIN-CONTAINING PROTEIN"/>
    <property type="match status" value="1"/>
</dbReference>
<dbReference type="GO" id="GO:1990527">
    <property type="term" value="C:Tec1p-Ste12p-Dig1p complex"/>
    <property type="evidence" value="ECO:0007669"/>
    <property type="project" value="TreeGrafter"/>
</dbReference>
<evidence type="ECO:0000256" key="7">
    <source>
        <dbReference type="SAM" id="MobiDB-lite"/>
    </source>
</evidence>
<dbReference type="InterPro" id="IPR036236">
    <property type="entry name" value="Znf_C2H2_sf"/>
</dbReference>
<protein>
    <submittedName>
        <fullName evidence="9">LAME_0H12486g1_1</fullName>
    </submittedName>
</protein>
<keyword evidence="4" id="KW-0862">Zinc</keyword>
<dbReference type="Gene3D" id="3.30.160.60">
    <property type="entry name" value="Classic Zinc Finger"/>
    <property type="match status" value="2"/>
</dbReference>
<feature type="compositionally biased region" description="Low complexity" evidence="7">
    <location>
        <begin position="539"/>
        <end position="548"/>
    </location>
</feature>
<keyword evidence="3 6" id="KW-0863">Zinc-finger</keyword>
<feature type="compositionally biased region" description="Polar residues" evidence="7">
    <location>
        <begin position="549"/>
        <end position="564"/>
    </location>
</feature>
<dbReference type="FunFam" id="3.30.160.60:FF:000736">
    <property type="entry name" value="Zinc finger protein 423"/>
    <property type="match status" value="1"/>
</dbReference>
<dbReference type="EMBL" id="LT598480">
    <property type="protein sequence ID" value="SCV03694.1"/>
    <property type="molecule type" value="Genomic_DNA"/>
</dbReference>
<feature type="region of interest" description="Disordered" evidence="7">
    <location>
        <begin position="181"/>
        <end position="241"/>
    </location>
</feature>